<feature type="signal peptide" evidence="5">
    <location>
        <begin position="1"/>
        <end position="19"/>
    </location>
</feature>
<dbReference type="PROSITE" id="PS51352">
    <property type="entry name" value="THIOREDOXIN_2"/>
    <property type="match status" value="1"/>
</dbReference>
<dbReference type="InterPro" id="IPR000866">
    <property type="entry name" value="AhpC/TSA"/>
</dbReference>
<evidence type="ECO:0000256" key="5">
    <source>
        <dbReference type="SAM" id="SignalP"/>
    </source>
</evidence>
<dbReference type="STRING" id="1409788.NC99_26910"/>
<dbReference type="InterPro" id="IPR050553">
    <property type="entry name" value="Thioredoxin_ResA/DsbE_sf"/>
</dbReference>
<dbReference type="InterPro" id="IPR013766">
    <property type="entry name" value="Thioredoxin_domain"/>
</dbReference>
<evidence type="ECO:0000256" key="2">
    <source>
        <dbReference type="ARBA" id="ARBA00022748"/>
    </source>
</evidence>
<gene>
    <name evidence="7" type="ORF">NC99_26910</name>
</gene>
<dbReference type="CDD" id="cd02966">
    <property type="entry name" value="TlpA_like_family"/>
    <property type="match status" value="1"/>
</dbReference>
<name>A0A0L8V7N4_9BACT</name>
<dbReference type="GO" id="GO:0016491">
    <property type="term" value="F:oxidoreductase activity"/>
    <property type="evidence" value="ECO:0007669"/>
    <property type="project" value="InterPro"/>
</dbReference>
<comment type="subcellular location">
    <subcellularLocation>
        <location evidence="1">Cell envelope</location>
    </subcellularLocation>
</comment>
<reference evidence="8" key="1">
    <citation type="submission" date="2015-07" db="EMBL/GenBank/DDBJ databases">
        <title>Genome sequencing of Sunxiuqinia dokdonensis strain SK.</title>
        <authorList>
            <person name="Ahn S."/>
            <person name="Kim B.-C."/>
        </authorList>
    </citation>
    <scope>NUCLEOTIDE SEQUENCE [LARGE SCALE GENOMIC DNA]</scope>
    <source>
        <strain evidence="8">SK</strain>
    </source>
</reference>
<feature type="domain" description="Thioredoxin" evidence="6">
    <location>
        <begin position="22"/>
        <end position="163"/>
    </location>
</feature>
<keyword evidence="5" id="KW-0732">Signal</keyword>
<comment type="caution">
    <text evidence="7">The sequence shown here is derived from an EMBL/GenBank/DDBJ whole genome shotgun (WGS) entry which is preliminary data.</text>
</comment>
<keyword evidence="3" id="KW-1015">Disulfide bond</keyword>
<evidence type="ECO:0000256" key="4">
    <source>
        <dbReference type="ARBA" id="ARBA00023284"/>
    </source>
</evidence>
<dbReference type="GO" id="GO:0030313">
    <property type="term" value="C:cell envelope"/>
    <property type="evidence" value="ECO:0007669"/>
    <property type="project" value="UniProtKB-SubCell"/>
</dbReference>
<evidence type="ECO:0000256" key="3">
    <source>
        <dbReference type="ARBA" id="ARBA00023157"/>
    </source>
</evidence>
<keyword evidence="8" id="KW-1185">Reference proteome</keyword>
<sequence>MKVTTTLFALLFFFITTYAQENNINEKLGSIELQQIKDGACTGFNFLEQTSGKITIIEFWETWCGPCIEGMSHLNALKSKFPNSLKIVCVSSDNFEKTIDFISKNDYPFDFIYDSEKNLSKIFPHTGIPHTILIDKKGIIQAETYPGYVTEQILSELNNDNPVNLPAKKNFVPSELGRNENKSSLITFELQRHELGERNYIETTTNMDTPVKIINGYSAGMYYDTLETINGCIIAGKNALQIYQYAYNNIPISRFSYDSDLSYLDSHLPNHLYKMNFSCSSLLGNYQTILINQLNSVFGLETKIIEKEVEILILDSIDTNNEACNESSGNVQSQTFQYSYKDYILSGSGISVSAILKSIEDKIGMPVESKLEEPTLFDLNIAIKDEENQDVNVWLNHFKKNGLILRQDKKLIRFVKIEKAAHNTVLSDM</sequence>
<evidence type="ECO:0000259" key="6">
    <source>
        <dbReference type="PROSITE" id="PS51352"/>
    </source>
</evidence>
<evidence type="ECO:0000256" key="1">
    <source>
        <dbReference type="ARBA" id="ARBA00004196"/>
    </source>
</evidence>
<keyword evidence="4" id="KW-0676">Redox-active center</keyword>
<dbReference type="GO" id="GO:0017004">
    <property type="term" value="P:cytochrome complex assembly"/>
    <property type="evidence" value="ECO:0007669"/>
    <property type="project" value="UniProtKB-KW"/>
</dbReference>
<dbReference type="Pfam" id="PF00578">
    <property type="entry name" value="AhpC-TSA"/>
    <property type="match status" value="1"/>
</dbReference>
<dbReference type="AlphaFoldDB" id="A0A0L8V7N4"/>
<evidence type="ECO:0000313" key="7">
    <source>
        <dbReference type="EMBL" id="KOH44461.1"/>
    </source>
</evidence>
<evidence type="ECO:0000313" key="8">
    <source>
        <dbReference type="Proteomes" id="UP000036958"/>
    </source>
</evidence>
<protein>
    <recommendedName>
        <fullName evidence="6">Thioredoxin domain-containing protein</fullName>
    </recommendedName>
</protein>
<dbReference type="PANTHER" id="PTHR42852">
    <property type="entry name" value="THIOL:DISULFIDE INTERCHANGE PROTEIN DSBE"/>
    <property type="match status" value="1"/>
</dbReference>
<dbReference type="PANTHER" id="PTHR42852:SF6">
    <property type="entry name" value="THIOL:DISULFIDE INTERCHANGE PROTEIN DSBE"/>
    <property type="match status" value="1"/>
</dbReference>
<dbReference type="GO" id="GO:0016209">
    <property type="term" value="F:antioxidant activity"/>
    <property type="evidence" value="ECO:0007669"/>
    <property type="project" value="InterPro"/>
</dbReference>
<dbReference type="OrthoDB" id="9815205at2"/>
<dbReference type="RefSeq" id="WP_053184138.1">
    <property type="nucleotide sequence ID" value="NZ_LGIA01000161.1"/>
</dbReference>
<accession>A0A0L8V7N4</accession>
<organism evidence="7 8">
    <name type="scientific">Sunxiuqinia dokdonensis</name>
    <dbReference type="NCBI Taxonomy" id="1409788"/>
    <lineage>
        <taxon>Bacteria</taxon>
        <taxon>Pseudomonadati</taxon>
        <taxon>Bacteroidota</taxon>
        <taxon>Bacteroidia</taxon>
        <taxon>Marinilabiliales</taxon>
        <taxon>Prolixibacteraceae</taxon>
        <taxon>Sunxiuqinia</taxon>
    </lineage>
</organism>
<dbReference type="Proteomes" id="UP000036958">
    <property type="component" value="Unassembled WGS sequence"/>
</dbReference>
<dbReference type="InterPro" id="IPR036249">
    <property type="entry name" value="Thioredoxin-like_sf"/>
</dbReference>
<feature type="chain" id="PRO_5005591315" description="Thioredoxin domain-containing protein" evidence="5">
    <location>
        <begin position="20"/>
        <end position="429"/>
    </location>
</feature>
<dbReference type="SUPFAM" id="SSF52833">
    <property type="entry name" value="Thioredoxin-like"/>
    <property type="match status" value="1"/>
</dbReference>
<proteinExistence type="predicted"/>
<keyword evidence="2" id="KW-0201">Cytochrome c-type biogenesis</keyword>
<dbReference type="Gene3D" id="3.40.30.10">
    <property type="entry name" value="Glutaredoxin"/>
    <property type="match status" value="1"/>
</dbReference>
<dbReference type="EMBL" id="LGIA01000161">
    <property type="protein sequence ID" value="KOH44461.1"/>
    <property type="molecule type" value="Genomic_DNA"/>
</dbReference>
<dbReference type="PATRIC" id="fig|1409788.3.peg.2775"/>